<evidence type="ECO:0000313" key="2">
    <source>
        <dbReference type="EMBL" id="KKN12043.1"/>
    </source>
</evidence>
<dbReference type="PANTHER" id="PTHR43245:SF13">
    <property type="entry name" value="UDP-D-APIOSE_UDP-D-XYLOSE SYNTHASE 2"/>
    <property type="match status" value="1"/>
</dbReference>
<name>A0A0F9R3H7_9ZZZZ</name>
<dbReference type="SUPFAM" id="SSF51735">
    <property type="entry name" value="NAD(P)-binding Rossmann-fold domains"/>
    <property type="match status" value="1"/>
</dbReference>
<gene>
    <name evidence="2" type="ORF">LCGC14_1020430</name>
</gene>
<organism evidence="2">
    <name type="scientific">marine sediment metagenome</name>
    <dbReference type="NCBI Taxonomy" id="412755"/>
    <lineage>
        <taxon>unclassified sequences</taxon>
        <taxon>metagenomes</taxon>
        <taxon>ecological metagenomes</taxon>
    </lineage>
</organism>
<dbReference type="PANTHER" id="PTHR43245">
    <property type="entry name" value="BIFUNCTIONAL POLYMYXIN RESISTANCE PROTEIN ARNA"/>
    <property type="match status" value="1"/>
</dbReference>
<dbReference type="Pfam" id="PF01370">
    <property type="entry name" value="Epimerase"/>
    <property type="match status" value="1"/>
</dbReference>
<dbReference type="InterPro" id="IPR050177">
    <property type="entry name" value="Lipid_A_modif_metabolic_enz"/>
</dbReference>
<sequence length="296" mass="33739">MSHYIVTGGAGFIGSNLVQSLEEGGHSVLVLDNLSTGSVDNLADCPPLALRKSRAGSIPEWDSPPDGIFHLGIPSSPYLYREDRKYCAIAIQDWIDILEYAKKWSTKVVFASTSSLYNGVPKPFYEDRIIEVKDFYTEVRLHMERLGKLYYDFYGVKNIALRLFGVFGEHEEAKKEFANVVTQMMWAKREDKPFEIWGKGNQTRDLVYVKDVVRAFRIAMDSLLEYGIYNVGNGVEWSFNKMAKTVGCKVEFISNPMQNYVERTKAHTSLARDKLGFSPIYRVEEQILRLSRGQEG</sequence>
<comment type="caution">
    <text evidence="2">The sequence shown here is derived from an EMBL/GenBank/DDBJ whole genome shotgun (WGS) entry which is preliminary data.</text>
</comment>
<dbReference type="Gene3D" id="3.40.50.720">
    <property type="entry name" value="NAD(P)-binding Rossmann-like Domain"/>
    <property type="match status" value="1"/>
</dbReference>
<evidence type="ECO:0000259" key="1">
    <source>
        <dbReference type="Pfam" id="PF01370"/>
    </source>
</evidence>
<dbReference type="InterPro" id="IPR036291">
    <property type="entry name" value="NAD(P)-bd_dom_sf"/>
</dbReference>
<dbReference type="InterPro" id="IPR001509">
    <property type="entry name" value="Epimerase_deHydtase"/>
</dbReference>
<dbReference type="EMBL" id="LAZR01004074">
    <property type="protein sequence ID" value="KKN12043.1"/>
    <property type="molecule type" value="Genomic_DNA"/>
</dbReference>
<feature type="domain" description="NAD-dependent epimerase/dehydratase" evidence="1">
    <location>
        <begin position="5"/>
        <end position="232"/>
    </location>
</feature>
<accession>A0A0F9R3H7</accession>
<protein>
    <recommendedName>
        <fullName evidence="1">NAD-dependent epimerase/dehydratase domain-containing protein</fullName>
    </recommendedName>
</protein>
<proteinExistence type="predicted"/>
<reference evidence="2" key="1">
    <citation type="journal article" date="2015" name="Nature">
        <title>Complex archaea that bridge the gap between prokaryotes and eukaryotes.</title>
        <authorList>
            <person name="Spang A."/>
            <person name="Saw J.H."/>
            <person name="Jorgensen S.L."/>
            <person name="Zaremba-Niedzwiedzka K."/>
            <person name="Martijn J."/>
            <person name="Lind A.E."/>
            <person name="van Eijk R."/>
            <person name="Schleper C."/>
            <person name="Guy L."/>
            <person name="Ettema T.J."/>
        </authorList>
    </citation>
    <scope>NUCLEOTIDE SEQUENCE</scope>
</reference>
<dbReference type="AlphaFoldDB" id="A0A0F9R3H7"/>